<dbReference type="OrthoDB" id="5503441at2"/>
<feature type="transmembrane region" description="Helical" evidence="6">
    <location>
        <begin position="140"/>
        <end position="165"/>
    </location>
</feature>
<evidence type="ECO:0000256" key="4">
    <source>
        <dbReference type="ARBA" id="ARBA00022989"/>
    </source>
</evidence>
<feature type="transmembrane region" description="Helical" evidence="6">
    <location>
        <begin position="29"/>
        <end position="49"/>
    </location>
</feature>
<dbReference type="eggNOG" id="COG1172">
    <property type="taxonomic scope" value="Bacteria"/>
</dbReference>
<sequence>MNTGIATNQGNLMLKSRLRKFFTSHPVPLFFLVLCIAAVIASELPPVFVVNELITRLSRNLFMVLSLIIPVLAGMGLNFALVIGAMAGQIGLIAVKVWDLGGFGGFLAAVLVSTPFALLFGYLTGITLNKTKGREMITSMILGFFANGLYQLVFLLFMGTLIPVYNPEIILKGGVGLKNALDLKFVQYALDRMLYINIMGLEIPIVTFLAIGLLCWFTRFIVTTKLGQEFRSLGQDLNIAQVAGIPTNKIRIIAITISTVLAAWGQIIFLQNIGTLNTYASHEQVGMFSIAALLIGGATVTKATIGDAIIGTALFHTLFIVSPQAGNNLFGDAQIGEFFRVFIAYGVIGMSLLLHAWHKYMKAKKKTLQEE</sequence>
<evidence type="ECO:0000256" key="2">
    <source>
        <dbReference type="ARBA" id="ARBA00022475"/>
    </source>
</evidence>
<keyword evidence="8" id="KW-1185">Reference proteome</keyword>
<name>F7NHQ2_9FIRM</name>
<reference evidence="7 8" key="1">
    <citation type="journal article" date="2011" name="EMBO J.">
        <title>Structural diversity of bacterial flagellar motors.</title>
        <authorList>
            <person name="Chen S."/>
            <person name="Beeby M."/>
            <person name="Murphy G.E."/>
            <person name="Leadbetter J.R."/>
            <person name="Hendrixson D.R."/>
            <person name="Briegel A."/>
            <person name="Li Z."/>
            <person name="Shi J."/>
            <person name="Tocheva E.I."/>
            <person name="Muller A."/>
            <person name="Dobro M.J."/>
            <person name="Jensen G.J."/>
        </authorList>
    </citation>
    <scope>NUCLEOTIDE SEQUENCE [LARGE SCALE GENOMIC DNA]</scope>
    <source>
        <strain evidence="7 8">DSM 6540</strain>
    </source>
</reference>
<evidence type="ECO:0000256" key="6">
    <source>
        <dbReference type="SAM" id="Phobius"/>
    </source>
</evidence>
<keyword evidence="2" id="KW-1003">Cell membrane</keyword>
<feature type="transmembrane region" description="Helical" evidence="6">
    <location>
        <begin position="338"/>
        <end position="357"/>
    </location>
</feature>
<feature type="transmembrane region" description="Helical" evidence="6">
    <location>
        <begin position="106"/>
        <end position="128"/>
    </location>
</feature>
<gene>
    <name evidence="7" type="ORF">ALO_07998</name>
</gene>
<dbReference type="RefSeq" id="WP_004094511.1">
    <property type="nucleotide sequence ID" value="NZ_AFGF01000056.1"/>
</dbReference>
<comment type="caution">
    <text evidence="7">The sequence shown here is derived from an EMBL/GenBank/DDBJ whole genome shotgun (WGS) entry which is preliminary data.</text>
</comment>
<keyword evidence="3 6" id="KW-0812">Transmembrane</keyword>
<evidence type="ECO:0000256" key="5">
    <source>
        <dbReference type="ARBA" id="ARBA00023136"/>
    </source>
</evidence>
<proteinExistence type="predicted"/>
<keyword evidence="5 6" id="KW-0472">Membrane</keyword>
<dbReference type="Proteomes" id="UP000003240">
    <property type="component" value="Unassembled WGS sequence"/>
</dbReference>
<evidence type="ECO:0000256" key="3">
    <source>
        <dbReference type="ARBA" id="ARBA00022692"/>
    </source>
</evidence>
<feature type="transmembrane region" description="Helical" evidence="6">
    <location>
        <begin position="308"/>
        <end position="326"/>
    </location>
</feature>
<keyword evidence="4 6" id="KW-1133">Transmembrane helix</keyword>
<dbReference type="Pfam" id="PF02653">
    <property type="entry name" value="BPD_transp_2"/>
    <property type="match status" value="1"/>
</dbReference>
<protein>
    <submittedName>
        <fullName evidence="7">Inner-membrane translocator</fullName>
    </submittedName>
</protein>
<dbReference type="PANTHER" id="PTHR32196:SF15">
    <property type="entry name" value="SUGAR ABC TRANSPORTER PERMEASE PROTEIN"/>
    <property type="match status" value="1"/>
</dbReference>
<comment type="subcellular location">
    <subcellularLocation>
        <location evidence="1">Cell membrane</location>
        <topology evidence="1">Multi-pass membrane protein</topology>
    </subcellularLocation>
</comment>
<feature type="transmembrane region" description="Helical" evidence="6">
    <location>
        <begin position="285"/>
        <end position="301"/>
    </location>
</feature>
<dbReference type="GO" id="GO:0005886">
    <property type="term" value="C:plasma membrane"/>
    <property type="evidence" value="ECO:0007669"/>
    <property type="project" value="UniProtKB-SubCell"/>
</dbReference>
<dbReference type="GO" id="GO:0022857">
    <property type="term" value="F:transmembrane transporter activity"/>
    <property type="evidence" value="ECO:0007669"/>
    <property type="project" value="InterPro"/>
</dbReference>
<feature type="transmembrane region" description="Helical" evidence="6">
    <location>
        <begin position="252"/>
        <end position="273"/>
    </location>
</feature>
<dbReference type="STRING" id="1009370.ALO_07998"/>
<accession>F7NHQ2</accession>
<organism evidence="7 8">
    <name type="scientific">Acetonema longum DSM 6540</name>
    <dbReference type="NCBI Taxonomy" id="1009370"/>
    <lineage>
        <taxon>Bacteria</taxon>
        <taxon>Bacillati</taxon>
        <taxon>Bacillota</taxon>
        <taxon>Negativicutes</taxon>
        <taxon>Acetonemataceae</taxon>
        <taxon>Acetonema</taxon>
    </lineage>
</organism>
<dbReference type="InterPro" id="IPR001851">
    <property type="entry name" value="ABC_transp_permease"/>
</dbReference>
<evidence type="ECO:0000256" key="1">
    <source>
        <dbReference type="ARBA" id="ARBA00004651"/>
    </source>
</evidence>
<feature type="transmembrane region" description="Helical" evidence="6">
    <location>
        <begin position="61"/>
        <end position="86"/>
    </location>
</feature>
<dbReference type="AlphaFoldDB" id="F7NHQ2"/>
<dbReference type="EMBL" id="AFGF01000056">
    <property type="protein sequence ID" value="EGO64427.1"/>
    <property type="molecule type" value="Genomic_DNA"/>
</dbReference>
<feature type="transmembrane region" description="Helical" evidence="6">
    <location>
        <begin position="194"/>
        <end position="217"/>
    </location>
</feature>
<evidence type="ECO:0000313" key="7">
    <source>
        <dbReference type="EMBL" id="EGO64427.1"/>
    </source>
</evidence>
<evidence type="ECO:0000313" key="8">
    <source>
        <dbReference type="Proteomes" id="UP000003240"/>
    </source>
</evidence>
<dbReference type="PANTHER" id="PTHR32196">
    <property type="entry name" value="ABC TRANSPORTER PERMEASE PROTEIN YPHD-RELATED-RELATED"/>
    <property type="match status" value="1"/>
</dbReference>